<protein>
    <recommendedName>
        <fullName evidence="9">Type II secretion system protein GspF domain-containing protein</fullName>
    </recommendedName>
</protein>
<keyword evidence="3" id="KW-1003">Cell membrane</keyword>
<dbReference type="Gene3D" id="1.20.81.30">
    <property type="entry name" value="Type II secretion system (T2SS), domain F"/>
    <property type="match status" value="2"/>
</dbReference>
<dbReference type="AlphaFoldDB" id="A0A1G2SXM2"/>
<evidence type="ECO:0000256" key="2">
    <source>
        <dbReference type="ARBA" id="ARBA00005745"/>
    </source>
</evidence>
<dbReference type="GO" id="GO:0005886">
    <property type="term" value="C:plasma membrane"/>
    <property type="evidence" value="ECO:0007669"/>
    <property type="project" value="UniProtKB-SubCell"/>
</dbReference>
<evidence type="ECO:0000256" key="6">
    <source>
        <dbReference type="ARBA" id="ARBA00022989"/>
    </source>
</evidence>
<comment type="subcellular location">
    <subcellularLocation>
        <location evidence="1">Cell inner membrane</location>
        <topology evidence="1">Multi-pass membrane protein</topology>
    </subcellularLocation>
</comment>
<feature type="transmembrane region" description="Helical" evidence="8">
    <location>
        <begin position="376"/>
        <end position="395"/>
    </location>
</feature>
<reference evidence="10 11" key="1">
    <citation type="journal article" date="2016" name="Nat. Commun.">
        <title>Thousands of microbial genomes shed light on interconnected biogeochemical processes in an aquifer system.</title>
        <authorList>
            <person name="Anantharaman K."/>
            <person name="Brown C.T."/>
            <person name="Hug L.A."/>
            <person name="Sharon I."/>
            <person name="Castelle C.J."/>
            <person name="Probst A.J."/>
            <person name="Thomas B.C."/>
            <person name="Singh A."/>
            <person name="Wilkins M.J."/>
            <person name="Karaoz U."/>
            <person name="Brodie E.L."/>
            <person name="Williams K.H."/>
            <person name="Hubbard S.S."/>
            <person name="Banfield J.F."/>
        </authorList>
    </citation>
    <scope>NUCLEOTIDE SEQUENCE [LARGE SCALE GENOMIC DNA]</scope>
</reference>
<name>A0A1G2SXM2_9BACT</name>
<accession>A0A1G2SXM2</accession>
<organism evidence="10 11">
    <name type="scientific">Candidatus Zambryskibacteria bacterium RIFCSPHIGHO2_01_FULL_44_22b</name>
    <dbReference type="NCBI Taxonomy" id="1802737"/>
    <lineage>
        <taxon>Bacteria</taxon>
        <taxon>Candidatus Zambryskiibacteriota</taxon>
    </lineage>
</organism>
<dbReference type="STRING" id="1802737.A2832_00490"/>
<feature type="domain" description="Type II secretion system protein GspF" evidence="9">
    <location>
        <begin position="272"/>
        <end position="393"/>
    </location>
</feature>
<feature type="transmembrane region" description="Helical" evidence="8">
    <location>
        <begin position="168"/>
        <end position="198"/>
    </location>
</feature>
<feature type="domain" description="Type II secretion system protein GspF" evidence="9">
    <location>
        <begin position="69"/>
        <end position="191"/>
    </location>
</feature>
<sequence length="403" mass="44316">MTLFNYKALENSGKRTAGSIEAVTMDVAVGSLQKRGLIIADITPADKGSWLSNIKFGSGVSQKDIVVLSRQISALFEAQISPLKVFSLLSEEMENETLRKSLIQVTVDLQAGSTISKALEKHPAIFSNFYVNMVRSGEETGKLNEIFKYLADYINRSYEVMSKARNALIYPAFVITVFIAVMVLMFTFVIPKISLIIIESGQVVPIYTRIVFATSDLLVNYGFLVIVALVVAVFFAIRFVRTEEGRAQFAKFKLEIPYIGNIYRKLYLSIIADNMNTMVLSGIPMVKAIEITASVVDNEVYGQILQESLLAVKGGSSFSQSLSQYEEIPSTLVQMIRVGEESGELGSILGTMAHFYQREVMDAVDTLVSLIEPMMIVLLGISVGIIMASVLIPIYEIANSGAA</sequence>
<evidence type="ECO:0000256" key="3">
    <source>
        <dbReference type="ARBA" id="ARBA00022475"/>
    </source>
</evidence>
<evidence type="ECO:0000259" key="9">
    <source>
        <dbReference type="Pfam" id="PF00482"/>
    </source>
</evidence>
<evidence type="ECO:0000313" key="11">
    <source>
        <dbReference type="Proteomes" id="UP000178538"/>
    </source>
</evidence>
<dbReference type="Proteomes" id="UP000178538">
    <property type="component" value="Unassembled WGS sequence"/>
</dbReference>
<keyword evidence="7 8" id="KW-0472">Membrane</keyword>
<evidence type="ECO:0000256" key="7">
    <source>
        <dbReference type="ARBA" id="ARBA00023136"/>
    </source>
</evidence>
<dbReference type="PANTHER" id="PTHR30012:SF0">
    <property type="entry name" value="TYPE II SECRETION SYSTEM PROTEIN F-RELATED"/>
    <property type="match status" value="1"/>
</dbReference>
<feature type="transmembrane region" description="Helical" evidence="8">
    <location>
        <begin position="218"/>
        <end position="240"/>
    </location>
</feature>
<evidence type="ECO:0000256" key="5">
    <source>
        <dbReference type="ARBA" id="ARBA00022692"/>
    </source>
</evidence>
<dbReference type="FunFam" id="1.20.81.30:FF:000001">
    <property type="entry name" value="Type II secretion system protein F"/>
    <property type="match status" value="1"/>
</dbReference>
<dbReference type="InterPro" id="IPR003004">
    <property type="entry name" value="GspF/PilC"/>
</dbReference>
<proteinExistence type="inferred from homology"/>
<dbReference type="EMBL" id="MHVG01000025">
    <property type="protein sequence ID" value="OHA89745.1"/>
    <property type="molecule type" value="Genomic_DNA"/>
</dbReference>
<evidence type="ECO:0000313" key="10">
    <source>
        <dbReference type="EMBL" id="OHA89745.1"/>
    </source>
</evidence>
<comment type="caution">
    <text evidence="10">The sequence shown here is derived from an EMBL/GenBank/DDBJ whole genome shotgun (WGS) entry which is preliminary data.</text>
</comment>
<keyword evidence="5 8" id="KW-0812">Transmembrane</keyword>
<dbReference type="PRINTS" id="PR00812">
    <property type="entry name" value="BCTERIALGSPF"/>
</dbReference>
<comment type="similarity">
    <text evidence="2">Belongs to the GSP F family.</text>
</comment>
<evidence type="ECO:0000256" key="4">
    <source>
        <dbReference type="ARBA" id="ARBA00022519"/>
    </source>
</evidence>
<keyword evidence="6 8" id="KW-1133">Transmembrane helix</keyword>
<dbReference type="Pfam" id="PF00482">
    <property type="entry name" value="T2SSF"/>
    <property type="match status" value="2"/>
</dbReference>
<gene>
    <name evidence="10" type="ORF">A2832_00490</name>
</gene>
<evidence type="ECO:0000256" key="1">
    <source>
        <dbReference type="ARBA" id="ARBA00004429"/>
    </source>
</evidence>
<dbReference type="InterPro" id="IPR042094">
    <property type="entry name" value="T2SS_GspF_sf"/>
</dbReference>
<dbReference type="InterPro" id="IPR018076">
    <property type="entry name" value="T2SS_GspF_dom"/>
</dbReference>
<evidence type="ECO:0000256" key="8">
    <source>
        <dbReference type="SAM" id="Phobius"/>
    </source>
</evidence>
<dbReference type="PANTHER" id="PTHR30012">
    <property type="entry name" value="GENERAL SECRETION PATHWAY PROTEIN"/>
    <property type="match status" value="1"/>
</dbReference>
<keyword evidence="4" id="KW-0997">Cell inner membrane</keyword>